<organism evidence="7 8">
    <name type="scientific">Anaerotignum lactatifermentans</name>
    <dbReference type="NCBI Taxonomy" id="160404"/>
    <lineage>
        <taxon>Bacteria</taxon>
        <taxon>Bacillati</taxon>
        <taxon>Bacillota</taxon>
        <taxon>Clostridia</taxon>
        <taxon>Lachnospirales</taxon>
        <taxon>Anaerotignaceae</taxon>
        <taxon>Anaerotignum</taxon>
    </lineage>
</organism>
<evidence type="ECO:0000256" key="2">
    <source>
        <dbReference type="ARBA" id="ARBA00022898"/>
    </source>
</evidence>
<dbReference type="PROSITE" id="PS50949">
    <property type="entry name" value="HTH_GNTR"/>
    <property type="match status" value="1"/>
</dbReference>
<dbReference type="Gene3D" id="3.40.640.10">
    <property type="entry name" value="Type I PLP-dependent aspartate aminotransferase-like (Major domain)"/>
    <property type="match status" value="1"/>
</dbReference>
<keyword evidence="4" id="KW-0238">DNA-binding</keyword>
<dbReference type="InterPro" id="IPR036388">
    <property type="entry name" value="WH-like_DNA-bd_sf"/>
</dbReference>
<dbReference type="Pfam" id="PF00392">
    <property type="entry name" value="GntR"/>
    <property type="match status" value="1"/>
</dbReference>
<gene>
    <name evidence="7" type="ORF">H9X83_09685</name>
</gene>
<dbReference type="InterPro" id="IPR051446">
    <property type="entry name" value="HTH_trans_reg/aminotransferase"/>
</dbReference>
<dbReference type="RefSeq" id="WP_205134171.1">
    <property type="nucleotide sequence ID" value="NZ_JACSNT010000013.1"/>
</dbReference>
<name>A0ABS2GAA0_9FIRM</name>
<dbReference type="Pfam" id="PF00155">
    <property type="entry name" value="Aminotran_1_2"/>
    <property type="match status" value="1"/>
</dbReference>
<dbReference type="InterPro" id="IPR004839">
    <property type="entry name" value="Aminotransferase_I/II_large"/>
</dbReference>
<keyword evidence="5" id="KW-0804">Transcription</keyword>
<accession>A0ABS2GAA0</accession>
<feature type="domain" description="HTH gntR-type" evidence="6">
    <location>
        <begin position="16"/>
        <end position="84"/>
    </location>
</feature>
<dbReference type="PANTHER" id="PTHR46577:SF2">
    <property type="entry name" value="TRANSCRIPTIONAL REGULATORY PROTEIN"/>
    <property type="match status" value="1"/>
</dbReference>
<dbReference type="Gene3D" id="1.10.10.10">
    <property type="entry name" value="Winged helix-like DNA-binding domain superfamily/Winged helix DNA-binding domain"/>
    <property type="match status" value="1"/>
</dbReference>
<dbReference type="InterPro" id="IPR036390">
    <property type="entry name" value="WH_DNA-bd_sf"/>
</dbReference>
<dbReference type="InterPro" id="IPR015424">
    <property type="entry name" value="PyrdxlP-dep_Trfase"/>
</dbReference>
<dbReference type="InterPro" id="IPR015421">
    <property type="entry name" value="PyrdxlP-dep_Trfase_major"/>
</dbReference>
<proteinExistence type="inferred from homology"/>
<evidence type="ECO:0000259" key="6">
    <source>
        <dbReference type="PROSITE" id="PS50949"/>
    </source>
</evidence>
<comment type="caution">
    <text evidence="7">The sequence shown here is derived from an EMBL/GenBank/DDBJ whole genome shotgun (WGS) entry which is preliminary data.</text>
</comment>
<comment type="similarity">
    <text evidence="1">In the C-terminal section; belongs to the class-I pyridoxal-phosphate-dependent aminotransferase family.</text>
</comment>
<dbReference type="SUPFAM" id="SSF46785">
    <property type="entry name" value="Winged helix' DNA-binding domain"/>
    <property type="match status" value="1"/>
</dbReference>
<dbReference type="GO" id="GO:0008483">
    <property type="term" value="F:transaminase activity"/>
    <property type="evidence" value="ECO:0007669"/>
    <property type="project" value="UniProtKB-KW"/>
</dbReference>
<dbReference type="SMART" id="SM00345">
    <property type="entry name" value="HTH_GNTR"/>
    <property type="match status" value="1"/>
</dbReference>
<dbReference type="Gene3D" id="3.90.1150.10">
    <property type="entry name" value="Aspartate Aminotransferase, domain 1"/>
    <property type="match status" value="1"/>
</dbReference>
<keyword evidence="2" id="KW-0663">Pyridoxal phosphate</keyword>
<evidence type="ECO:0000313" key="7">
    <source>
        <dbReference type="EMBL" id="MBM6878421.1"/>
    </source>
</evidence>
<keyword evidence="7" id="KW-0032">Aminotransferase</keyword>
<dbReference type="Proteomes" id="UP000729290">
    <property type="component" value="Unassembled WGS sequence"/>
</dbReference>
<evidence type="ECO:0000256" key="1">
    <source>
        <dbReference type="ARBA" id="ARBA00005384"/>
    </source>
</evidence>
<dbReference type="EMBL" id="JACSNV010000013">
    <property type="protein sequence ID" value="MBM6878421.1"/>
    <property type="molecule type" value="Genomic_DNA"/>
</dbReference>
<dbReference type="SUPFAM" id="SSF53383">
    <property type="entry name" value="PLP-dependent transferases"/>
    <property type="match status" value="1"/>
</dbReference>
<dbReference type="InterPro" id="IPR000524">
    <property type="entry name" value="Tscrpt_reg_HTH_GntR"/>
</dbReference>
<dbReference type="InterPro" id="IPR015422">
    <property type="entry name" value="PyrdxlP-dep_Trfase_small"/>
</dbReference>
<sequence>MDEKIRGITLEQASSVPLYQQLAEALAGLIADGSLPADSKLPPIRKMASHFGVNSVTIVAAYKYLEQKRMVYSRVGSGTYISPLPVEQVPAPIARKNMALFERTPAMENAINFTLTSLPNELFPVDAFKKAFDAVLEREKGGAFRYTDSMGYFPLRQELCRYLASFGIHTEEDAIQVISGAQQGIDIMSKAVLRYGDVVFVEKPTFYGAAGAFLSRGTKLIEIPMETDGMAMTALEDYLKLYHPRFIYMMAYFQTPTGISYSMEKKRRLLELAEKYDTYIIEEDDFYDFHYGKEHPLPLKALDYKNRVVYIKSFSKILMPGLRMGLMVLPKKIRMAVQEAKYTTDISTSGFIQKALEEYLRINGWELHGKQVRQYGSGKYRKAVSMAKKYLTPKGASFALPEGGVSLWVRLPDGVDAEVFCNRALEKNVLVSPGSQFSLGQEGSSHIRLSFAGLSDDKIEVGMKRLGDVLEEMRP</sequence>
<dbReference type="CDD" id="cd00609">
    <property type="entry name" value="AAT_like"/>
    <property type="match status" value="1"/>
</dbReference>
<keyword evidence="3" id="KW-0805">Transcription regulation</keyword>
<evidence type="ECO:0000256" key="5">
    <source>
        <dbReference type="ARBA" id="ARBA00023163"/>
    </source>
</evidence>
<dbReference type="CDD" id="cd07377">
    <property type="entry name" value="WHTH_GntR"/>
    <property type="match status" value="1"/>
</dbReference>
<protein>
    <submittedName>
        <fullName evidence="7">PLP-dependent aminotransferase family protein</fullName>
    </submittedName>
</protein>
<evidence type="ECO:0000256" key="4">
    <source>
        <dbReference type="ARBA" id="ARBA00023125"/>
    </source>
</evidence>
<keyword evidence="7" id="KW-0808">Transferase</keyword>
<dbReference type="PANTHER" id="PTHR46577">
    <property type="entry name" value="HTH-TYPE TRANSCRIPTIONAL REGULATORY PROTEIN GABR"/>
    <property type="match status" value="1"/>
</dbReference>
<evidence type="ECO:0000313" key="8">
    <source>
        <dbReference type="Proteomes" id="UP000729290"/>
    </source>
</evidence>
<reference evidence="7 8" key="1">
    <citation type="journal article" date="2021" name="Sci. Rep.">
        <title>The distribution of antibiotic resistance genes in chicken gut microbiota commensals.</title>
        <authorList>
            <person name="Juricova H."/>
            <person name="Matiasovicova J."/>
            <person name="Kubasova T."/>
            <person name="Cejkova D."/>
            <person name="Rychlik I."/>
        </authorList>
    </citation>
    <scope>NUCLEOTIDE SEQUENCE [LARGE SCALE GENOMIC DNA]</scope>
    <source>
        <strain evidence="7 8">An431b</strain>
    </source>
</reference>
<evidence type="ECO:0000256" key="3">
    <source>
        <dbReference type="ARBA" id="ARBA00023015"/>
    </source>
</evidence>
<keyword evidence="8" id="KW-1185">Reference proteome</keyword>